<organism evidence="2 3">
    <name type="scientific">Lipingzhangella rawalii</name>
    <dbReference type="NCBI Taxonomy" id="2055835"/>
    <lineage>
        <taxon>Bacteria</taxon>
        <taxon>Bacillati</taxon>
        <taxon>Actinomycetota</taxon>
        <taxon>Actinomycetes</taxon>
        <taxon>Streptosporangiales</taxon>
        <taxon>Nocardiopsidaceae</taxon>
        <taxon>Lipingzhangella</taxon>
    </lineage>
</organism>
<dbReference type="Proteomes" id="UP001250214">
    <property type="component" value="Unassembled WGS sequence"/>
</dbReference>
<dbReference type="Pfam" id="PF04672">
    <property type="entry name" value="Methyltransf_19"/>
    <property type="match status" value="1"/>
</dbReference>
<feature type="region of interest" description="Disordered" evidence="1">
    <location>
        <begin position="130"/>
        <end position="152"/>
    </location>
</feature>
<dbReference type="InterPro" id="IPR006764">
    <property type="entry name" value="SAM_dep_MeTrfase_SAV2177_type"/>
</dbReference>
<accession>A0ABU2HBM2</accession>
<proteinExistence type="predicted"/>
<comment type="caution">
    <text evidence="2">The sequence shown here is derived from an EMBL/GenBank/DDBJ whole genome shotgun (WGS) entry which is preliminary data.</text>
</comment>
<dbReference type="GO" id="GO:0008168">
    <property type="term" value="F:methyltransferase activity"/>
    <property type="evidence" value="ECO:0007669"/>
    <property type="project" value="UniProtKB-KW"/>
</dbReference>
<feature type="non-terminal residue" evidence="2">
    <location>
        <position position="1"/>
    </location>
</feature>
<evidence type="ECO:0000313" key="2">
    <source>
        <dbReference type="EMBL" id="MDS1272713.1"/>
    </source>
</evidence>
<feature type="non-terminal residue" evidence="2">
    <location>
        <position position="152"/>
    </location>
</feature>
<sequence length="152" mass="16442">DPIVLAHGRALLAEDASTTVITADITDPEAILAAEETRTRLDFSRPIAVLLFSIPHCIPDDDAARRAVRGCLDHTVSGSYLALSHIVADDAEVRAAANQFVAELGMPWKTRAPEEVAGWLTDLEPVDPGLGDITRWRPDPNQPPLPDPHPIC</sequence>
<feature type="compositionally biased region" description="Pro residues" evidence="1">
    <location>
        <begin position="140"/>
        <end position="152"/>
    </location>
</feature>
<reference evidence="3" key="1">
    <citation type="submission" date="2023-07" db="EMBL/GenBank/DDBJ databases">
        <title>Novel species in the genus Lipingzhangella isolated from Sambhar Salt Lake.</title>
        <authorList>
            <person name="Jiya N."/>
            <person name="Kajale S."/>
            <person name="Sharma A."/>
        </authorList>
    </citation>
    <scope>NUCLEOTIDE SEQUENCE [LARGE SCALE GENOMIC DNA]</scope>
    <source>
        <strain evidence="3">LS1_29</strain>
    </source>
</reference>
<evidence type="ECO:0000313" key="3">
    <source>
        <dbReference type="Proteomes" id="UP001250214"/>
    </source>
</evidence>
<keyword evidence="3" id="KW-1185">Reference proteome</keyword>
<dbReference type="RefSeq" id="WP_310914315.1">
    <property type="nucleotide sequence ID" value="NZ_JAVLVT010000048.1"/>
</dbReference>
<name>A0ABU2HBM2_9ACTN</name>
<dbReference type="EC" id="2.1.1.-" evidence="2"/>
<keyword evidence="2" id="KW-0808">Transferase</keyword>
<dbReference type="EMBL" id="JAVLVT010000048">
    <property type="protein sequence ID" value="MDS1272713.1"/>
    <property type="molecule type" value="Genomic_DNA"/>
</dbReference>
<evidence type="ECO:0000256" key="1">
    <source>
        <dbReference type="SAM" id="MobiDB-lite"/>
    </source>
</evidence>
<dbReference type="GO" id="GO:0032259">
    <property type="term" value="P:methylation"/>
    <property type="evidence" value="ECO:0007669"/>
    <property type="project" value="UniProtKB-KW"/>
</dbReference>
<dbReference type="InterPro" id="IPR029063">
    <property type="entry name" value="SAM-dependent_MTases_sf"/>
</dbReference>
<gene>
    <name evidence="2" type="ORF">RIF23_20745</name>
</gene>
<dbReference type="SUPFAM" id="SSF53335">
    <property type="entry name" value="S-adenosyl-L-methionine-dependent methyltransferases"/>
    <property type="match status" value="1"/>
</dbReference>
<protein>
    <submittedName>
        <fullName evidence="2">SAM-dependent methyltransferase</fullName>
        <ecNumber evidence="2">2.1.1.-</ecNumber>
    </submittedName>
</protein>
<dbReference type="Gene3D" id="3.40.50.150">
    <property type="entry name" value="Vaccinia Virus protein VP39"/>
    <property type="match status" value="1"/>
</dbReference>
<keyword evidence="2" id="KW-0489">Methyltransferase</keyword>